<dbReference type="RefSeq" id="WP_006779719.1">
    <property type="nucleotide sequence ID" value="NZ_JH379027.1"/>
</dbReference>
<proteinExistence type="inferred from homology"/>
<evidence type="ECO:0000256" key="1">
    <source>
        <dbReference type="ARBA" id="ARBA00004651"/>
    </source>
</evidence>
<keyword evidence="4 7" id="KW-0812">Transmembrane</keyword>
<reference evidence="9 10" key="1">
    <citation type="submission" date="2011-08" db="EMBL/GenBank/DDBJ databases">
        <title>The Genome Sequence of Clostridium hathewayi WAL-18680.</title>
        <authorList>
            <consortium name="The Broad Institute Genome Sequencing Platform"/>
            <person name="Earl A."/>
            <person name="Ward D."/>
            <person name="Feldgarden M."/>
            <person name="Gevers D."/>
            <person name="Finegold S.M."/>
            <person name="Summanen P.H."/>
            <person name="Molitoris D.R."/>
            <person name="Song M."/>
            <person name="Daigneault M."/>
            <person name="Allen-Vercoe E."/>
            <person name="Young S.K."/>
            <person name="Zeng Q."/>
            <person name="Gargeya S."/>
            <person name="Fitzgerald M."/>
            <person name="Haas B."/>
            <person name="Abouelleil A."/>
            <person name="Alvarado L."/>
            <person name="Arachchi H.M."/>
            <person name="Berlin A."/>
            <person name="Brown A."/>
            <person name="Chapman S.B."/>
            <person name="Chen Z."/>
            <person name="Dunbar C."/>
            <person name="Freedman E."/>
            <person name="Gearin G."/>
            <person name="Gellesch M."/>
            <person name="Goldberg J."/>
            <person name="Griggs A."/>
            <person name="Gujja S."/>
            <person name="Heiman D."/>
            <person name="Howarth C."/>
            <person name="Larson L."/>
            <person name="Lui A."/>
            <person name="MacDonald P.J.P."/>
            <person name="Montmayeur A."/>
            <person name="Murphy C."/>
            <person name="Neiman D."/>
            <person name="Pearson M."/>
            <person name="Priest M."/>
            <person name="Roberts A."/>
            <person name="Saif S."/>
            <person name="Shea T."/>
            <person name="Shenoy N."/>
            <person name="Sisk P."/>
            <person name="Stolte C."/>
            <person name="Sykes S."/>
            <person name="Wortman J."/>
            <person name="Nusbaum C."/>
            <person name="Birren B."/>
        </authorList>
    </citation>
    <scope>NUCLEOTIDE SEQUENCE [LARGE SCALE GENOMIC DNA]</scope>
    <source>
        <strain evidence="9 10">WAL-18680</strain>
    </source>
</reference>
<organism evidence="9 10">
    <name type="scientific">Hungatella hathewayi WAL-18680</name>
    <dbReference type="NCBI Taxonomy" id="742737"/>
    <lineage>
        <taxon>Bacteria</taxon>
        <taxon>Bacillati</taxon>
        <taxon>Bacillota</taxon>
        <taxon>Clostridia</taxon>
        <taxon>Lachnospirales</taxon>
        <taxon>Lachnospiraceae</taxon>
        <taxon>Hungatella</taxon>
    </lineage>
</organism>
<dbReference type="GO" id="GO:0005886">
    <property type="term" value="C:plasma membrane"/>
    <property type="evidence" value="ECO:0007669"/>
    <property type="project" value="UniProtKB-SubCell"/>
</dbReference>
<keyword evidence="5 7" id="KW-1133">Transmembrane helix</keyword>
<evidence type="ECO:0000256" key="4">
    <source>
        <dbReference type="ARBA" id="ARBA00022692"/>
    </source>
</evidence>
<dbReference type="PANTHER" id="PTHR43744:SF12">
    <property type="entry name" value="ABC TRANSPORTER PERMEASE PROTEIN MG189-RELATED"/>
    <property type="match status" value="1"/>
</dbReference>
<dbReference type="HOGENOM" id="CLU_016047_1_1_9"/>
<comment type="subcellular location">
    <subcellularLocation>
        <location evidence="1 7">Cell membrane</location>
        <topology evidence="1 7">Multi-pass membrane protein</topology>
    </subcellularLocation>
</comment>
<sequence length="318" mass="36142">MWNKKMEAACLTCLKWLLLVFLVFVFLMPIIWVICSSFKSPGELFQWPPSLFGKHPSLDNYILAMQKGDFGRYFINTAFVSVTTTFLTLCFNVMAGYTFAKYRFKGAGILFGMVLATLMVPLEVVMIPIFKVIVATNLYNSLWGLIIPAASSPTAVFLVRQYYVGIPDAYMEAARIDGASEFNIFMRIMLPLAKPVVSVLCIFSFMWRWNDYLWPKLVINSKARYTIQLALANYSGEYSVDWNSLLAMSVISMIPVIIVFLTLQKYIIGGLTAGGVKGVKEYWRMRDELFRISAVCGRVYQPLSDNRSLHEEAAVCKR</sequence>
<gene>
    <name evidence="9" type="ORF">HMPREF9473_01736</name>
</gene>
<feature type="transmembrane region" description="Helical" evidence="7">
    <location>
        <begin position="107"/>
        <end position="130"/>
    </location>
</feature>
<evidence type="ECO:0000256" key="5">
    <source>
        <dbReference type="ARBA" id="ARBA00022989"/>
    </source>
</evidence>
<keyword evidence="6 7" id="KW-0472">Membrane</keyword>
<protein>
    <recommendedName>
        <fullName evidence="8">ABC transmembrane type-1 domain-containing protein</fullName>
    </recommendedName>
</protein>
<evidence type="ECO:0000256" key="3">
    <source>
        <dbReference type="ARBA" id="ARBA00022475"/>
    </source>
</evidence>
<feature type="transmembrane region" description="Helical" evidence="7">
    <location>
        <begin position="245"/>
        <end position="263"/>
    </location>
</feature>
<evidence type="ECO:0000256" key="6">
    <source>
        <dbReference type="ARBA" id="ARBA00023136"/>
    </source>
</evidence>
<evidence type="ECO:0000256" key="7">
    <source>
        <dbReference type="RuleBase" id="RU363032"/>
    </source>
</evidence>
<accession>G5IE09</accession>
<evidence type="ECO:0000256" key="2">
    <source>
        <dbReference type="ARBA" id="ARBA00022448"/>
    </source>
</evidence>
<feature type="non-terminal residue" evidence="9">
    <location>
        <position position="318"/>
    </location>
</feature>
<feature type="domain" description="ABC transmembrane type-1" evidence="8">
    <location>
        <begin position="74"/>
        <end position="263"/>
    </location>
</feature>
<dbReference type="InterPro" id="IPR000515">
    <property type="entry name" value="MetI-like"/>
</dbReference>
<dbReference type="GO" id="GO:0055085">
    <property type="term" value="P:transmembrane transport"/>
    <property type="evidence" value="ECO:0007669"/>
    <property type="project" value="InterPro"/>
</dbReference>
<evidence type="ECO:0000313" key="9">
    <source>
        <dbReference type="EMBL" id="EHI60290.1"/>
    </source>
</evidence>
<keyword evidence="10" id="KW-1185">Reference proteome</keyword>
<evidence type="ECO:0000313" key="10">
    <source>
        <dbReference type="Proteomes" id="UP000005384"/>
    </source>
</evidence>
<feature type="transmembrane region" description="Helical" evidence="7">
    <location>
        <begin position="184"/>
        <end position="207"/>
    </location>
</feature>
<dbReference type="Pfam" id="PF00528">
    <property type="entry name" value="BPD_transp_1"/>
    <property type="match status" value="1"/>
</dbReference>
<comment type="similarity">
    <text evidence="7">Belongs to the binding-protein-dependent transport system permease family.</text>
</comment>
<feature type="transmembrane region" description="Helical" evidence="7">
    <location>
        <begin position="12"/>
        <end position="34"/>
    </location>
</feature>
<dbReference type="SUPFAM" id="SSF161098">
    <property type="entry name" value="MetI-like"/>
    <property type="match status" value="1"/>
</dbReference>
<dbReference type="AlphaFoldDB" id="G5IE09"/>
<name>G5IE09_9FIRM</name>
<dbReference type="InterPro" id="IPR035906">
    <property type="entry name" value="MetI-like_sf"/>
</dbReference>
<keyword evidence="3" id="KW-1003">Cell membrane</keyword>
<feature type="transmembrane region" description="Helical" evidence="7">
    <location>
        <begin position="73"/>
        <end position="95"/>
    </location>
</feature>
<dbReference type="Proteomes" id="UP000005384">
    <property type="component" value="Unassembled WGS sequence"/>
</dbReference>
<dbReference type="EMBL" id="ADLN01000028">
    <property type="protein sequence ID" value="EHI60290.1"/>
    <property type="molecule type" value="Genomic_DNA"/>
</dbReference>
<dbReference type="Gene3D" id="1.10.3720.10">
    <property type="entry name" value="MetI-like"/>
    <property type="match status" value="1"/>
</dbReference>
<feature type="transmembrane region" description="Helical" evidence="7">
    <location>
        <begin position="142"/>
        <end position="163"/>
    </location>
</feature>
<keyword evidence="2 7" id="KW-0813">Transport</keyword>
<comment type="caution">
    <text evidence="9">The sequence shown here is derived from an EMBL/GenBank/DDBJ whole genome shotgun (WGS) entry which is preliminary data.</text>
</comment>
<dbReference type="PANTHER" id="PTHR43744">
    <property type="entry name" value="ABC TRANSPORTER PERMEASE PROTEIN MG189-RELATED-RELATED"/>
    <property type="match status" value="1"/>
</dbReference>
<evidence type="ECO:0000259" key="8">
    <source>
        <dbReference type="PROSITE" id="PS50928"/>
    </source>
</evidence>
<dbReference type="CDD" id="cd06261">
    <property type="entry name" value="TM_PBP2"/>
    <property type="match status" value="1"/>
</dbReference>
<dbReference type="PROSITE" id="PS50928">
    <property type="entry name" value="ABC_TM1"/>
    <property type="match status" value="1"/>
</dbReference>